<evidence type="ECO:0000256" key="1">
    <source>
        <dbReference type="SAM" id="Coils"/>
    </source>
</evidence>
<accession>A0A7J9MKW1</accession>
<comment type="caution">
    <text evidence="2">The sequence shown here is derived from an EMBL/GenBank/DDBJ whole genome shotgun (WGS) entry which is preliminary data.</text>
</comment>
<dbReference type="OrthoDB" id="990834at2759"/>
<dbReference type="EMBL" id="JABFAF010000011">
    <property type="protein sequence ID" value="MBA0871732.1"/>
    <property type="molecule type" value="Genomic_DNA"/>
</dbReference>
<keyword evidence="1" id="KW-0175">Coiled coil</keyword>
<gene>
    <name evidence="2" type="ORF">Goshw_029469</name>
</gene>
<protein>
    <submittedName>
        <fullName evidence="2">Uncharacterized protein</fullName>
    </submittedName>
</protein>
<reference evidence="2 3" key="1">
    <citation type="journal article" date="2019" name="Genome Biol. Evol.">
        <title>Insights into the evolution of the New World diploid cottons (Gossypium, subgenus Houzingenia) based on genome sequencing.</title>
        <authorList>
            <person name="Grover C.E."/>
            <person name="Arick M.A. 2nd"/>
            <person name="Thrash A."/>
            <person name="Conover J.L."/>
            <person name="Sanders W.S."/>
            <person name="Peterson D.G."/>
            <person name="Frelichowski J.E."/>
            <person name="Scheffler J.A."/>
            <person name="Scheffler B.E."/>
            <person name="Wendel J.F."/>
        </authorList>
    </citation>
    <scope>NUCLEOTIDE SEQUENCE [LARGE SCALE GENOMIC DNA]</scope>
    <source>
        <strain evidence="2">1</strain>
        <tissue evidence="2">Leaf</tissue>
    </source>
</reference>
<name>A0A7J9MKW1_GOSSC</name>
<keyword evidence="3" id="KW-1185">Reference proteome</keyword>
<organism evidence="2 3">
    <name type="scientific">Gossypium schwendimanii</name>
    <name type="common">Cotton</name>
    <dbReference type="NCBI Taxonomy" id="34291"/>
    <lineage>
        <taxon>Eukaryota</taxon>
        <taxon>Viridiplantae</taxon>
        <taxon>Streptophyta</taxon>
        <taxon>Embryophyta</taxon>
        <taxon>Tracheophyta</taxon>
        <taxon>Spermatophyta</taxon>
        <taxon>Magnoliopsida</taxon>
        <taxon>eudicotyledons</taxon>
        <taxon>Gunneridae</taxon>
        <taxon>Pentapetalae</taxon>
        <taxon>rosids</taxon>
        <taxon>malvids</taxon>
        <taxon>Malvales</taxon>
        <taxon>Malvaceae</taxon>
        <taxon>Malvoideae</taxon>
        <taxon>Gossypium</taxon>
    </lineage>
</organism>
<dbReference type="AlphaFoldDB" id="A0A7J9MKW1"/>
<evidence type="ECO:0000313" key="3">
    <source>
        <dbReference type="Proteomes" id="UP000593576"/>
    </source>
</evidence>
<evidence type="ECO:0000313" key="2">
    <source>
        <dbReference type="EMBL" id="MBA0871732.1"/>
    </source>
</evidence>
<proteinExistence type="predicted"/>
<feature type="coiled-coil region" evidence="1">
    <location>
        <begin position="7"/>
        <end position="86"/>
    </location>
</feature>
<dbReference type="Proteomes" id="UP000593576">
    <property type="component" value="Unassembled WGS sequence"/>
</dbReference>
<sequence>MDFVYDMRKCKKELEDTRGEVSKLREENMVLRRRGKSAEERCNRLSEEVNSMHEKEHEIINLRSKNRELENEKVKVEPELEILRKRFEKLDKRVLCLEIGFNTLQDKDDSKNNNKILGEIRVFENERLKSAEANRHAPNILLSSYNSVDALFIDESLKVFGGGPHLSTESTNGDFKS</sequence>